<dbReference type="EMBL" id="CATQJL010000305">
    <property type="protein sequence ID" value="CAJ0603229.1"/>
    <property type="molecule type" value="Genomic_DNA"/>
</dbReference>
<feature type="region of interest" description="Disordered" evidence="1">
    <location>
        <begin position="134"/>
        <end position="360"/>
    </location>
</feature>
<feature type="compositionally biased region" description="Basic and acidic residues" evidence="1">
    <location>
        <begin position="257"/>
        <end position="269"/>
    </location>
</feature>
<evidence type="ECO:0000256" key="1">
    <source>
        <dbReference type="SAM" id="MobiDB-lite"/>
    </source>
</evidence>
<reference evidence="2" key="1">
    <citation type="submission" date="2023-07" db="EMBL/GenBank/DDBJ databases">
        <authorList>
            <consortium name="CYATHOMIX"/>
        </authorList>
    </citation>
    <scope>NUCLEOTIDE SEQUENCE</scope>
    <source>
        <strain evidence="2">N/A</strain>
    </source>
</reference>
<sequence>MTDTELRQTQPTLCQRICCCFSSTSKEPPVQLIRSETLHASTPKTNGQHISAAEASIDGFEDVNLDVRTTVANSSPKASRVKKDDLNDINMTDIMMEEVFREEKPEDVECVIEDAVSISTDVIQEVDETELSRLRLRPSMDTPPPEEKVKELVYDPEKSSHNNDDADARLSEERPSNLAYPEKPSRTDNDVDGRLSEELPSTSRSEETSSQASSETEYATPVVEAAPLTVIVEEKTIEVSEEQSRSPSIIEETLPYSEHELGEERKEDADSASSISEEEIMVVSPHAQKAFEPTTFPAKSIMYADTSSDDDSDEEEEREVLPPVQRSQKIMDFDKISEPTQNGRLESESTLASNTFGDSASEDEEIVENTLKMPKQQTLAVTRIVVRDDGRPDELTSGIMRVNLDGREAITDEEFSEKLI</sequence>
<protein>
    <submittedName>
        <fullName evidence="2">Uncharacterized protein</fullName>
    </submittedName>
</protein>
<evidence type="ECO:0000313" key="3">
    <source>
        <dbReference type="Proteomes" id="UP001176961"/>
    </source>
</evidence>
<feature type="compositionally biased region" description="Basic and acidic residues" evidence="1">
    <location>
        <begin position="232"/>
        <end position="244"/>
    </location>
</feature>
<evidence type="ECO:0000313" key="2">
    <source>
        <dbReference type="EMBL" id="CAJ0603229.1"/>
    </source>
</evidence>
<comment type="caution">
    <text evidence="2">The sequence shown here is derived from an EMBL/GenBank/DDBJ whole genome shotgun (WGS) entry which is preliminary data.</text>
</comment>
<organism evidence="2 3">
    <name type="scientific">Cylicocyclus nassatus</name>
    <name type="common">Nematode worm</name>
    <dbReference type="NCBI Taxonomy" id="53992"/>
    <lineage>
        <taxon>Eukaryota</taxon>
        <taxon>Metazoa</taxon>
        <taxon>Ecdysozoa</taxon>
        <taxon>Nematoda</taxon>
        <taxon>Chromadorea</taxon>
        <taxon>Rhabditida</taxon>
        <taxon>Rhabditina</taxon>
        <taxon>Rhabditomorpha</taxon>
        <taxon>Strongyloidea</taxon>
        <taxon>Strongylidae</taxon>
        <taxon>Cylicocyclus</taxon>
    </lineage>
</organism>
<proteinExistence type="predicted"/>
<feature type="compositionally biased region" description="Low complexity" evidence="1">
    <location>
        <begin position="198"/>
        <end position="217"/>
    </location>
</feature>
<gene>
    <name evidence="2" type="ORF">CYNAS_LOCUS15212</name>
</gene>
<feature type="compositionally biased region" description="Basic and acidic residues" evidence="1">
    <location>
        <begin position="183"/>
        <end position="197"/>
    </location>
</feature>
<name>A0AA36M8F3_CYLNA</name>
<feature type="compositionally biased region" description="Basic and acidic residues" evidence="1">
    <location>
        <begin position="145"/>
        <end position="175"/>
    </location>
</feature>
<dbReference type="AlphaFoldDB" id="A0AA36M8F3"/>
<dbReference type="Proteomes" id="UP001176961">
    <property type="component" value="Unassembled WGS sequence"/>
</dbReference>
<feature type="compositionally biased region" description="Acidic residues" evidence="1">
    <location>
        <begin position="307"/>
        <end position="318"/>
    </location>
</feature>
<keyword evidence="3" id="KW-1185">Reference proteome</keyword>
<accession>A0AA36M8F3</accession>
<feature type="compositionally biased region" description="Polar residues" evidence="1">
    <location>
        <begin position="338"/>
        <end position="358"/>
    </location>
</feature>